<proteinExistence type="predicted"/>
<evidence type="ECO:0000259" key="6">
    <source>
        <dbReference type="PROSITE" id="PS51464"/>
    </source>
</evidence>
<dbReference type="RefSeq" id="WP_345480055.1">
    <property type="nucleotide sequence ID" value="NZ_BAABLP010000002.1"/>
</dbReference>
<dbReference type="InterPro" id="IPR009057">
    <property type="entry name" value="Homeodomain-like_sf"/>
</dbReference>
<evidence type="ECO:0000256" key="1">
    <source>
        <dbReference type="ARBA" id="ARBA00023015"/>
    </source>
</evidence>
<protein>
    <submittedName>
        <fullName evidence="7">MurR/RpiR family transcriptional regulator</fullName>
    </submittedName>
</protein>
<name>A0ABP8YWR9_9MICO</name>
<dbReference type="CDD" id="cd05013">
    <property type="entry name" value="SIS_RpiR"/>
    <property type="match status" value="1"/>
</dbReference>
<dbReference type="PROSITE" id="PS51464">
    <property type="entry name" value="SIS"/>
    <property type="match status" value="1"/>
</dbReference>
<dbReference type="InterPro" id="IPR036388">
    <property type="entry name" value="WH-like_DNA-bd_sf"/>
</dbReference>
<dbReference type="PROSITE" id="PS51071">
    <property type="entry name" value="HTH_RPIR"/>
    <property type="match status" value="1"/>
</dbReference>
<dbReference type="InterPro" id="IPR047640">
    <property type="entry name" value="RpiR-like"/>
</dbReference>
<feature type="region of interest" description="Disordered" evidence="4">
    <location>
        <begin position="302"/>
        <end position="336"/>
    </location>
</feature>
<feature type="compositionally biased region" description="Low complexity" evidence="4">
    <location>
        <begin position="311"/>
        <end position="336"/>
    </location>
</feature>
<dbReference type="SUPFAM" id="SSF46689">
    <property type="entry name" value="Homeodomain-like"/>
    <property type="match status" value="1"/>
</dbReference>
<evidence type="ECO:0000313" key="7">
    <source>
        <dbReference type="EMBL" id="GAA4741847.1"/>
    </source>
</evidence>
<keyword evidence="1" id="KW-0805">Transcription regulation</keyword>
<dbReference type="InterPro" id="IPR001347">
    <property type="entry name" value="SIS_dom"/>
</dbReference>
<gene>
    <name evidence="7" type="ORF">GCM10025783_11370</name>
</gene>
<dbReference type="Pfam" id="PF01418">
    <property type="entry name" value="HTH_6"/>
    <property type="match status" value="1"/>
</dbReference>
<dbReference type="EMBL" id="BAABLP010000002">
    <property type="protein sequence ID" value="GAA4741847.1"/>
    <property type="molecule type" value="Genomic_DNA"/>
</dbReference>
<dbReference type="Gene3D" id="3.40.50.10490">
    <property type="entry name" value="Glucose-6-phosphate isomerase like protein, domain 1"/>
    <property type="match status" value="1"/>
</dbReference>
<keyword evidence="8" id="KW-1185">Reference proteome</keyword>
<evidence type="ECO:0000259" key="5">
    <source>
        <dbReference type="PROSITE" id="PS51071"/>
    </source>
</evidence>
<evidence type="ECO:0000256" key="4">
    <source>
        <dbReference type="SAM" id="MobiDB-lite"/>
    </source>
</evidence>
<evidence type="ECO:0000256" key="3">
    <source>
        <dbReference type="ARBA" id="ARBA00023163"/>
    </source>
</evidence>
<comment type="caution">
    <text evidence="7">The sequence shown here is derived from an EMBL/GenBank/DDBJ whole genome shotgun (WGS) entry which is preliminary data.</text>
</comment>
<keyword evidence="2" id="KW-0238">DNA-binding</keyword>
<dbReference type="SUPFAM" id="SSF53697">
    <property type="entry name" value="SIS domain"/>
    <property type="match status" value="1"/>
</dbReference>
<organism evidence="7 8">
    <name type="scientific">Amnibacterium soli</name>
    <dbReference type="NCBI Taxonomy" id="1282736"/>
    <lineage>
        <taxon>Bacteria</taxon>
        <taxon>Bacillati</taxon>
        <taxon>Actinomycetota</taxon>
        <taxon>Actinomycetes</taxon>
        <taxon>Micrococcales</taxon>
        <taxon>Microbacteriaceae</taxon>
        <taxon>Amnibacterium</taxon>
    </lineage>
</organism>
<accession>A0ABP8YWR9</accession>
<dbReference type="Proteomes" id="UP001500121">
    <property type="component" value="Unassembled WGS sequence"/>
</dbReference>
<sequence length="336" mass="35489">MTGTVPPHVEVDDDAPATAVQNRIRARWAELPAATLRVAQVVLDDPRLVLDLPINELAERAGTSAATVTRFCRQVGYSGYVALRMSVATEVGRTSARPAAADIGRAFGPDDAAEDVRSTLLVGAIRSMQQTAESIDLEVLRTLAEAITRSRHVDLYGVGSSALAADGLATRLYRIGVSCNVWSEVHAGLTSAVVQDEECVAIGYSHTGRTAETIQMLREAGRAGALTVAVTNDPASPLAAEAELVVQTSAFEQFLQPDDLAAYYSQVYVGDLLYVLTAQVDFARSSRHLAASALAVGPHRAGGVPVRLAQPDPRAGATPPRAPRAAPTDTTQRNAV</sequence>
<dbReference type="Gene3D" id="1.10.10.10">
    <property type="entry name" value="Winged helix-like DNA-binding domain superfamily/Winged helix DNA-binding domain"/>
    <property type="match status" value="1"/>
</dbReference>
<keyword evidence="3" id="KW-0804">Transcription</keyword>
<dbReference type="InterPro" id="IPR035472">
    <property type="entry name" value="RpiR-like_SIS"/>
</dbReference>
<evidence type="ECO:0000256" key="2">
    <source>
        <dbReference type="ARBA" id="ARBA00023125"/>
    </source>
</evidence>
<feature type="domain" description="HTH rpiR-type" evidence="5">
    <location>
        <begin position="18"/>
        <end position="94"/>
    </location>
</feature>
<feature type="domain" description="SIS" evidence="6">
    <location>
        <begin position="143"/>
        <end position="283"/>
    </location>
</feature>
<dbReference type="Pfam" id="PF01380">
    <property type="entry name" value="SIS"/>
    <property type="match status" value="1"/>
</dbReference>
<dbReference type="PANTHER" id="PTHR30514">
    <property type="entry name" value="GLUCOKINASE"/>
    <property type="match status" value="1"/>
</dbReference>
<evidence type="ECO:0000313" key="8">
    <source>
        <dbReference type="Proteomes" id="UP001500121"/>
    </source>
</evidence>
<dbReference type="InterPro" id="IPR046348">
    <property type="entry name" value="SIS_dom_sf"/>
</dbReference>
<reference evidence="8" key="1">
    <citation type="journal article" date="2019" name="Int. J. Syst. Evol. Microbiol.">
        <title>The Global Catalogue of Microorganisms (GCM) 10K type strain sequencing project: providing services to taxonomists for standard genome sequencing and annotation.</title>
        <authorList>
            <consortium name="The Broad Institute Genomics Platform"/>
            <consortium name="The Broad Institute Genome Sequencing Center for Infectious Disease"/>
            <person name="Wu L."/>
            <person name="Ma J."/>
        </authorList>
    </citation>
    <scope>NUCLEOTIDE SEQUENCE [LARGE SCALE GENOMIC DNA]</scope>
    <source>
        <strain evidence="8">JCM 19015</strain>
    </source>
</reference>
<dbReference type="InterPro" id="IPR000281">
    <property type="entry name" value="HTH_RpiR"/>
</dbReference>
<dbReference type="PANTHER" id="PTHR30514:SF1">
    <property type="entry name" value="HTH-TYPE TRANSCRIPTIONAL REGULATOR HEXR-RELATED"/>
    <property type="match status" value="1"/>
</dbReference>